<reference evidence="5" key="1">
    <citation type="journal article" date="2011" name="Genome Biol.">
        <title>Comparative genomics of the social amoebae Dictyostelium discoideum and Dictyostelium purpureum.</title>
        <authorList>
            <consortium name="US DOE Joint Genome Institute (JGI-PGF)"/>
            <person name="Sucgang R."/>
            <person name="Kuo A."/>
            <person name="Tian X."/>
            <person name="Salerno W."/>
            <person name="Parikh A."/>
            <person name="Feasley C.L."/>
            <person name="Dalin E."/>
            <person name="Tu H."/>
            <person name="Huang E."/>
            <person name="Barry K."/>
            <person name="Lindquist E."/>
            <person name="Shapiro H."/>
            <person name="Bruce D."/>
            <person name="Schmutz J."/>
            <person name="Salamov A."/>
            <person name="Fey P."/>
            <person name="Gaudet P."/>
            <person name="Anjard C."/>
            <person name="Babu M.M."/>
            <person name="Basu S."/>
            <person name="Bushmanova Y."/>
            <person name="van der Wel H."/>
            <person name="Katoh-Kurasawa M."/>
            <person name="Dinh C."/>
            <person name="Coutinho P.M."/>
            <person name="Saito T."/>
            <person name="Elias M."/>
            <person name="Schaap P."/>
            <person name="Kay R.R."/>
            <person name="Henrissat B."/>
            <person name="Eichinger L."/>
            <person name="Rivero F."/>
            <person name="Putnam N.H."/>
            <person name="West C.M."/>
            <person name="Loomis W.F."/>
            <person name="Chisholm R.L."/>
            <person name="Shaulsky G."/>
            <person name="Strassmann J.E."/>
            <person name="Queller D.C."/>
            <person name="Kuspa A."/>
            <person name="Grigoriev I.V."/>
        </authorList>
    </citation>
    <scope>NUCLEOTIDE SEQUENCE [LARGE SCALE GENOMIC DNA]</scope>
    <source>
        <strain evidence="5">QSDP1</strain>
    </source>
</reference>
<dbReference type="InParanoid" id="F0ZH07"/>
<dbReference type="EMBL" id="GL871017">
    <property type="protein sequence ID" value="EGC36768.1"/>
    <property type="molecule type" value="Genomic_DNA"/>
</dbReference>
<organism evidence="4 5">
    <name type="scientific">Dictyostelium purpureum</name>
    <name type="common">Slime mold</name>
    <dbReference type="NCBI Taxonomy" id="5786"/>
    <lineage>
        <taxon>Eukaryota</taxon>
        <taxon>Amoebozoa</taxon>
        <taxon>Evosea</taxon>
        <taxon>Eumycetozoa</taxon>
        <taxon>Dictyostelia</taxon>
        <taxon>Dictyosteliales</taxon>
        <taxon>Dictyosteliaceae</taxon>
        <taxon>Dictyostelium</taxon>
    </lineage>
</organism>
<dbReference type="Pfam" id="PF12799">
    <property type="entry name" value="LRR_4"/>
    <property type="match status" value="1"/>
</dbReference>
<evidence type="ECO:0000313" key="5">
    <source>
        <dbReference type="Proteomes" id="UP000001064"/>
    </source>
</evidence>
<dbReference type="OMA" id="NDYIICY"/>
<dbReference type="PROSITE" id="PS51450">
    <property type="entry name" value="LRR"/>
    <property type="match status" value="1"/>
</dbReference>
<sequence>METEFLDRFKAKKFEDIVNLDLNNNLKSVTYFEFFPKLINLKSLILSNNSFEQVPPIECLKSLEELYVRNVKITQLGSEGTKNYITKVKNLENLKHYVSIGSKFDSTTINDYIICYLKKLETINFKKISPEERDKSVSNIKAIREKQILTNSPSNKPKAIPLTSSSPTIDKKRPNINPLSSQQAVIKNPPKQQIIVSGAKVAPSPSPKNTLKSNPPPNLKLKNTPTNLTTTVAPPKKVDFRIDNNNNSSNNNSNNNNLIQAIKLLINNISSIEELKLIEEEVKKREKMF</sequence>
<accession>F0ZH07</accession>
<proteinExistence type="predicted"/>
<keyword evidence="1" id="KW-0433">Leucine-rich repeat</keyword>
<keyword evidence="2" id="KW-0677">Repeat</keyword>
<dbReference type="Gene3D" id="3.80.10.10">
    <property type="entry name" value="Ribonuclease Inhibitor"/>
    <property type="match status" value="1"/>
</dbReference>
<dbReference type="InterPro" id="IPR001611">
    <property type="entry name" value="Leu-rich_rpt"/>
</dbReference>
<evidence type="ECO:0000256" key="3">
    <source>
        <dbReference type="SAM" id="MobiDB-lite"/>
    </source>
</evidence>
<dbReference type="RefSeq" id="XP_003286714.1">
    <property type="nucleotide sequence ID" value="XM_003286666.1"/>
</dbReference>
<dbReference type="FunCoup" id="F0ZH07">
    <property type="interactions" value="1"/>
</dbReference>
<dbReference type="Proteomes" id="UP000001064">
    <property type="component" value="Unassembled WGS sequence"/>
</dbReference>
<dbReference type="VEuPathDB" id="AmoebaDB:DICPUDRAFT_77570"/>
<dbReference type="InterPro" id="IPR032675">
    <property type="entry name" value="LRR_dom_sf"/>
</dbReference>
<gene>
    <name evidence="4" type="ORF">DICPUDRAFT_77570</name>
</gene>
<dbReference type="SUPFAM" id="SSF52058">
    <property type="entry name" value="L domain-like"/>
    <property type="match status" value="1"/>
</dbReference>
<evidence type="ECO:0000256" key="1">
    <source>
        <dbReference type="ARBA" id="ARBA00022614"/>
    </source>
</evidence>
<keyword evidence="5" id="KW-1185">Reference proteome</keyword>
<dbReference type="KEGG" id="dpp:DICPUDRAFT_77570"/>
<protein>
    <submittedName>
        <fullName evidence="4">Uncharacterized protein</fullName>
    </submittedName>
</protein>
<dbReference type="AlphaFoldDB" id="F0ZH07"/>
<name>F0ZH07_DICPU</name>
<dbReference type="eggNOG" id="ENOG502RI08">
    <property type="taxonomic scope" value="Eukaryota"/>
</dbReference>
<evidence type="ECO:0000256" key="2">
    <source>
        <dbReference type="ARBA" id="ARBA00022737"/>
    </source>
</evidence>
<feature type="compositionally biased region" description="Low complexity" evidence="3">
    <location>
        <begin position="207"/>
        <end position="231"/>
    </location>
</feature>
<feature type="region of interest" description="Disordered" evidence="3">
    <location>
        <begin position="150"/>
        <end position="175"/>
    </location>
</feature>
<feature type="region of interest" description="Disordered" evidence="3">
    <location>
        <begin position="199"/>
        <end position="232"/>
    </location>
</feature>
<dbReference type="InterPro" id="IPR025875">
    <property type="entry name" value="Leu-rich_rpt_4"/>
</dbReference>
<evidence type="ECO:0000313" key="4">
    <source>
        <dbReference type="EMBL" id="EGC36768.1"/>
    </source>
</evidence>
<dbReference type="GeneID" id="10504091"/>